<keyword evidence="2" id="KW-1185">Reference proteome</keyword>
<evidence type="ECO:0000313" key="2">
    <source>
        <dbReference type="Proteomes" id="UP000485058"/>
    </source>
</evidence>
<accession>A0A699Z1Q5</accession>
<name>A0A699Z1Q5_HAELA</name>
<dbReference type="Proteomes" id="UP000485058">
    <property type="component" value="Unassembled WGS sequence"/>
</dbReference>
<comment type="caution">
    <text evidence="1">The sequence shown here is derived from an EMBL/GenBank/DDBJ whole genome shotgun (WGS) entry which is preliminary data.</text>
</comment>
<proteinExistence type="predicted"/>
<dbReference type="EMBL" id="BLLF01000612">
    <property type="protein sequence ID" value="GFH13438.1"/>
    <property type="molecule type" value="Genomic_DNA"/>
</dbReference>
<gene>
    <name evidence="1" type="ORF">HaLaN_09324</name>
</gene>
<sequence length="208" mass="20820">MAGTGGSAACSLAAPTFSCQYSAAQCTLCLASGSLGLEAVLYTLPGAAACAVAPGSCTNPGRGQEASSECQVCHMAARPAHAVCLARPTCLASSRHPTCLSSNGSKAPAAAQPAVPQHPCARCLPCTPCCVSQEGDSSSDAAVLAAKLKMVQLARLLRVGAIVQDLADASLAINDIRGNKDPILSHPLTLAVAGLVSGSISGYKNWIS</sequence>
<organism evidence="1 2">
    <name type="scientific">Haematococcus lacustris</name>
    <name type="common">Green alga</name>
    <name type="synonym">Haematococcus pluvialis</name>
    <dbReference type="NCBI Taxonomy" id="44745"/>
    <lineage>
        <taxon>Eukaryota</taxon>
        <taxon>Viridiplantae</taxon>
        <taxon>Chlorophyta</taxon>
        <taxon>core chlorophytes</taxon>
        <taxon>Chlorophyceae</taxon>
        <taxon>CS clade</taxon>
        <taxon>Chlamydomonadales</taxon>
        <taxon>Haematococcaceae</taxon>
        <taxon>Haematococcus</taxon>
    </lineage>
</organism>
<protein>
    <submittedName>
        <fullName evidence="1">Uncharacterized protein</fullName>
    </submittedName>
</protein>
<evidence type="ECO:0000313" key="1">
    <source>
        <dbReference type="EMBL" id="GFH13438.1"/>
    </source>
</evidence>
<reference evidence="1 2" key="1">
    <citation type="submission" date="2020-02" db="EMBL/GenBank/DDBJ databases">
        <title>Draft genome sequence of Haematococcus lacustris strain NIES-144.</title>
        <authorList>
            <person name="Morimoto D."/>
            <person name="Nakagawa S."/>
            <person name="Yoshida T."/>
            <person name="Sawayama S."/>
        </authorList>
    </citation>
    <scope>NUCLEOTIDE SEQUENCE [LARGE SCALE GENOMIC DNA]</scope>
    <source>
        <strain evidence="1 2">NIES-144</strain>
    </source>
</reference>
<dbReference type="AlphaFoldDB" id="A0A699Z1Q5"/>